<accession>A0A4Y2J2K3</accession>
<evidence type="ECO:0008006" key="3">
    <source>
        <dbReference type="Google" id="ProtNLM"/>
    </source>
</evidence>
<protein>
    <recommendedName>
        <fullName evidence="3">DUF4817 domain-containing protein</fullName>
    </recommendedName>
</protein>
<comment type="caution">
    <text evidence="1">The sequence shown here is derived from an EMBL/GenBank/DDBJ whole genome shotgun (WGS) entry which is preliminary data.</text>
</comment>
<proteinExistence type="predicted"/>
<evidence type="ECO:0000313" key="1">
    <source>
        <dbReference type="EMBL" id="GBM84145.1"/>
    </source>
</evidence>
<dbReference type="Proteomes" id="UP000499080">
    <property type="component" value="Unassembled WGS sequence"/>
</dbReference>
<gene>
    <name evidence="1" type="ORF">AVEN_24513_1</name>
</gene>
<evidence type="ECO:0000313" key="2">
    <source>
        <dbReference type="Proteomes" id="UP000499080"/>
    </source>
</evidence>
<name>A0A4Y2J2K3_ARAVE</name>
<organism evidence="1 2">
    <name type="scientific">Araneus ventricosus</name>
    <name type="common">Orbweaver spider</name>
    <name type="synonym">Epeira ventricosa</name>
    <dbReference type="NCBI Taxonomy" id="182803"/>
    <lineage>
        <taxon>Eukaryota</taxon>
        <taxon>Metazoa</taxon>
        <taxon>Ecdysozoa</taxon>
        <taxon>Arthropoda</taxon>
        <taxon>Chelicerata</taxon>
        <taxon>Arachnida</taxon>
        <taxon>Araneae</taxon>
        <taxon>Araneomorphae</taxon>
        <taxon>Entelegynae</taxon>
        <taxon>Araneoidea</taxon>
        <taxon>Araneidae</taxon>
        <taxon>Araneus</taxon>
    </lineage>
</organism>
<dbReference type="AlphaFoldDB" id="A0A4Y2J2K3"/>
<reference evidence="1 2" key="1">
    <citation type="journal article" date="2019" name="Sci. Rep.">
        <title>Orb-weaving spider Araneus ventricosus genome elucidates the spidroin gene catalogue.</title>
        <authorList>
            <person name="Kono N."/>
            <person name="Nakamura H."/>
            <person name="Ohtoshi R."/>
            <person name="Moran D.A.P."/>
            <person name="Shinohara A."/>
            <person name="Yoshida Y."/>
            <person name="Fujiwara M."/>
            <person name="Mori M."/>
            <person name="Tomita M."/>
            <person name="Arakawa K."/>
        </authorList>
    </citation>
    <scope>NUCLEOTIDE SEQUENCE [LARGE SCALE GENOMIC DNA]</scope>
</reference>
<dbReference type="EMBL" id="BGPR01003135">
    <property type="protein sequence ID" value="GBM84145.1"/>
    <property type="molecule type" value="Genomic_DNA"/>
</dbReference>
<sequence>MPLTKEERNGNILLAGNGTTRHVVYTSNATHITHDAVAKFIKKAKRTSSVADASRSGRTTMAKDEGTSTPVLIAMARSSTKVTQRFSVQMGINQISAHFAG</sequence>
<keyword evidence="2" id="KW-1185">Reference proteome</keyword>